<name>S0FR88_RUMCE</name>
<evidence type="ECO:0000313" key="2">
    <source>
        <dbReference type="Proteomes" id="UP000014155"/>
    </source>
</evidence>
<dbReference type="EMBL" id="AORV01000035">
    <property type="protein sequence ID" value="EMS71704.1"/>
    <property type="molecule type" value="Genomic_DNA"/>
</dbReference>
<organism evidence="1 2">
    <name type="scientific">Ruminiclostridium cellobioparum subsp. termitidis CT1112</name>
    <dbReference type="NCBI Taxonomy" id="1195236"/>
    <lineage>
        <taxon>Bacteria</taxon>
        <taxon>Bacillati</taxon>
        <taxon>Bacillota</taxon>
        <taxon>Clostridia</taxon>
        <taxon>Eubacteriales</taxon>
        <taxon>Oscillospiraceae</taxon>
        <taxon>Ruminiclostridium</taxon>
    </lineage>
</organism>
<accession>S0FR88</accession>
<dbReference type="PATRIC" id="fig|1195236.3.peg.2741"/>
<protein>
    <submittedName>
        <fullName evidence="1">Uncharacterized protein</fullName>
    </submittedName>
</protein>
<gene>
    <name evidence="1" type="ORF">CTER_2428</name>
</gene>
<proteinExistence type="predicted"/>
<reference evidence="1 2" key="1">
    <citation type="journal article" date="2013" name="Genome Announc.">
        <title>Draft Genome Sequence of the Cellulolytic, Mesophilic, Anaerobic Bacterium Clostridium termitidis Strain CT1112 (DSM 5398).</title>
        <authorList>
            <person name="Lal S."/>
            <person name="Ramachandran U."/>
            <person name="Zhang X."/>
            <person name="Munir R."/>
            <person name="Sparling R."/>
            <person name="Levin D.B."/>
        </authorList>
    </citation>
    <scope>NUCLEOTIDE SEQUENCE [LARGE SCALE GENOMIC DNA]</scope>
    <source>
        <strain evidence="1 2">CT1112</strain>
    </source>
</reference>
<keyword evidence="2" id="KW-1185">Reference proteome</keyword>
<dbReference type="Proteomes" id="UP000014155">
    <property type="component" value="Unassembled WGS sequence"/>
</dbReference>
<sequence>MKIVVKIKSTINGYVKDKSGNFDVEPLSENQQFDRYVEISVTKDQGDDMYFKAWGIFWDEEDTYKLYTNNCSQKVTEILKFRGISIFGASDLIPIIYMGHFLKQQILEDGKLVL</sequence>
<dbReference type="AlphaFoldDB" id="S0FR88"/>
<evidence type="ECO:0000313" key="1">
    <source>
        <dbReference type="EMBL" id="EMS71704.1"/>
    </source>
</evidence>
<comment type="caution">
    <text evidence="1">The sequence shown here is derived from an EMBL/GenBank/DDBJ whole genome shotgun (WGS) entry which is preliminary data.</text>
</comment>